<dbReference type="Proteomes" id="UP000290439">
    <property type="component" value="Chromosome"/>
</dbReference>
<dbReference type="RefSeq" id="WP_130915475.1">
    <property type="nucleotide sequence ID" value="NZ_LR215973.1"/>
</dbReference>
<dbReference type="InterPro" id="IPR058488">
    <property type="entry name" value="DUF8175"/>
</dbReference>
<evidence type="ECO:0000313" key="3">
    <source>
        <dbReference type="EMBL" id="VFA96265.1"/>
    </source>
</evidence>
<name>A0A4U8VUQ4_9NOCA</name>
<dbReference type="Pfam" id="PF26526">
    <property type="entry name" value="DUF8175"/>
    <property type="match status" value="1"/>
</dbReference>
<dbReference type="EMBL" id="LR215973">
    <property type="protein sequence ID" value="VFA96265.1"/>
    <property type="molecule type" value="Genomic_DNA"/>
</dbReference>
<feature type="domain" description="DUF8175" evidence="2">
    <location>
        <begin position="74"/>
        <end position="262"/>
    </location>
</feature>
<proteinExistence type="predicted"/>
<feature type="compositionally biased region" description="Polar residues" evidence="1">
    <location>
        <begin position="47"/>
        <end position="62"/>
    </location>
</feature>
<organism evidence="3 4">
    <name type="scientific">Nocardia cyriacigeorgica</name>
    <dbReference type="NCBI Taxonomy" id="135487"/>
    <lineage>
        <taxon>Bacteria</taxon>
        <taxon>Bacillati</taxon>
        <taxon>Actinomycetota</taxon>
        <taxon>Actinomycetes</taxon>
        <taxon>Mycobacteriales</taxon>
        <taxon>Nocardiaceae</taxon>
        <taxon>Nocardia</taxon>
    </lineage>
</organism>
<feature type="region of interest" description="Disordered" evidence="1">
    <location>
        <begin position="78"/>
        <end position="97"/>
    </location>
</feature>
<gene>
    <name evidence="3" type="ORF">NCTC10797_00014</name>
</gene>
<reference evidence="3 4" key="1">
    <citation type="submission" date="2019-02" db="EMBL/GenBank/DDBJ databases">
        <authorList>
            <consortium name="Pathogen Informatics"/>
        </authorList>
    </citation>
    <scope>NUCLEOTIDE SEQUENCE [LARGE SCALE GENOMIC DNA]</scope>
    <source>
        <strain evidence="3 4">3012STDY6756504</strain>
    </source>
</reference>
<feature type="region of interest" description="Disordered" evidence="1">
    <location>
        <begin position="28"/>
        <end position="65"/>
    </location>
</feature>
<dbReference type="AlphaFoldDB" id="A0A4U8VUQ4"/>
<accession>A0A4U8VUQ4</accession>
<evidence type="ECO:0000313" key="4">
    <source>
        <dbReference type="Proteomes" id="UP000290439"/>
    </source>
</evidence>
<feature type="compositionally biased region" description="Low complexity" evidence="1">
    <location>
        <begin position="86"/>
        <end position="97"/>
    </location>
</feature>
<protein>
    <recommendedName>
        <fullName evidence="2">DUF8175 domain-containing protein</fullName>
    </recommendedName>
</protein>
<feature type="compositionally biased region" description="Basic and acidic residues" evidence="1">
    <location>
        <begin position="30"/>
        <end position="43"/>
    </location>
</feature>
<evidence type="ECO:0000259" key="2">
    <source>
        <dbReference type="Pfam" id="PF26526"/>
    </source>
</evidence>
<sequence length="269" mass="28509">MKTHRLLIILLVSIAAVVAAVFVVTITGTDRSDTPDPSRDGAERGSALQTAPSEPSGEQQRPPTIDAFGNRLEIPADEAGTPLAQGPGARPDPAGPDYLRTAPARLQWQRGWGGAALPVSASDGPTQIRNGLASGFARTPQGAALAAHDALARALAAPEGIWQSAVRTRFYGGGEALVARFALARARTPDAARYVVVPDGVRIQPGYRDDLAVVEFAVRSDGGYGVSVWPMVWVDGDWRVRVPDNIETLWQRGTSTPTLAGFGAWRTVK</sequence>
<evidence type="ECO:0000256" key="1">
    <source>
        <dbReference type="SAM" id="MobiDB-lite"/>
    </source>
</evidence>